<dbReference type="InterPro" id="IPR011439">
    <property type="entry name" value="DUF1542"/>
</dbReference>
<feature type="region of interest" description="Disordered" evidence="3">
    <location>
        <begin position="100"/>
        <end position="132"/>
    </location>
</feature>
<dbReference type="PANTHER" id="PTHR11818">
    <property type="entry name" value="BETA/GAMMA CRYSTALLIN"/>
    <property type="match status" value="1"/>
</dbReference>
<dbReference type="InterPro" id="IPR022263">
    <property type="entry name" value="KxYKxGKxW"/>
</dbReference>
<keyword evidence="6" id="KW-1185">Reference proteome</keyword>
<dbReference type="PANTHER" id="PTHR11818:SF11">
    <property type="entry name" value="BETA-CRYSTALLIN B2"/>
    <property type="match status" value="1"/>
</dbReference>
<name>A0ABM9MXR3_9LACO</name>
<feature type="compositionally biased region" description="Basic and acidic residues" evidence="3">
    <location>
        <begin position="1613"/>
        <end position="1625"/>
    </location>
</feature>
<feature type="compositionally biased region" description="Low complexity" evidence="3">
    <location>
        <begin position="233"/>
        <end position="253"/>
    </location>
</feature>
<feature type="region of interest" description="Disordered" evidence="3">
    <location>
        <begin position="855"/>
        <end position="876"/>
    </location>
</feature>
<gene>
    <name evidence="5" type="ORF">R53137_KAKDMLNK_01124</name>
</gene>
<protein>
    <submittedName>
        <fullName evidence="5">Outer membrane porin OmpC/OmpF/PhoE (OmpC)</fullName>
    </submittedName>
</protein>
<accession>A0ABM9MXR3</accession>
<feature type="coiled-coil region" evidence="2">
    <location>
        <begin position="2551"/>
        <end position="2578"/>
    </location>
</feature>
<evidence type="ECO:0000256" key="1">
    <source>
        <dbReference type="ARBA" id="ARBA00022729"/>
    </source>
</evidence>
<keyword evidence="2" id="KW-0175">Coiled coil</keyword>
<dbReference type="InterPro" id="IPR050252">
    <property type="entry name" value="Beta/Gamma-Crystallin"/>
</dbReference>
<feature type="region of interest" description="Disordered" evidence="3">
    <location>
        <begin position="229"/>
        <end position="291"/>
    </location>
</feature>
<feature type="compositionally biased region" description="Polar residues" evidence="3">
    <location>
        <begin position="254"/>
        <end position="291"/>
    </location>
</feature>
<evidence type="ECO:0000256" key="3">
    <source>
        <dbReference type="SAM" id="MobiDB-lite"/>
    </source>
</evidence>
<reference evidence="5 6" key="1">
    <citation type="submission" date="2023-10" db="EMBL/GenBank/DDBJ databases">
        <authorList>
            <person name="Botero Cardona J."/>
        </authorList>
    </citation>
    <scope>NUCLEOTIDE SEQUENCE [LARGE SCALE GENOMIC DNA]</scope>
    <source>
        <strain evidence="5 6">R-53137</strain>
    </source>
</reference>
<feature type="domain" description="DUF1542" evidence="4">
    <location>
        <begin position="1228"/>
        <end position="1300"/>
    </location>
</feature>
<dbReference type="Proteomes" id="UP001314262">
    <property type="component" value="Unassembled WGS sequence"/>
</dbReference>
<evidence type="ECO:0000313" key="5">
    <source>
        <dbReference type="EMBL" id="CAK1247465.1"/>
    </source>
</evidence>
<keyword evidence="1" id="KW-0732">Signal</keyword>
<feature type="region of interest" description="Disordered" evidence="3">
    <location>
        <begin position="1613"/>
        <end position="1634"/>
    </location>
</feature>
<proteinExistence type="predicted"/>
<dbReference type="RefSeq" id="WP_338349145.1">
    <property type="nucleotide sequence ID" value="NZ_CAUZLT010000004.1"/>
</dbReference>
<dbReference type="Pfam" id="PF07564">
    <property type="entry name" value="DUF1542"/>
    <property type="match status" value="1"/>
</dbReference>
<sequence>MNRNQDLNKTIKEHFKMYKAGKVWLVAGITLSFLSLGSGSLAAHADSIAKSGESSQTDGGSQLTATNSAATSTASVTSQQTAQVSQTAFIATSLSVSQSQSTSTSSSTSQSQLNSESVSTSQSQSTSASASTSQSQSISASASTSQSQSSVAGSTTNQSQSLSASVSASQSLALLHSGQGQANTQFITSQSTQTTAQAGTTDENVSALSLGTTAVTPEALAQSDLADQGTVLGDSSDSSTTSQSSSGSQTSTSPAPTAVQSMADDQTARSQFNSTVASNTTSQSNQVNPSSITISQSDQLTNIAQYKAQDQANNSYAAVTDWASFKAAYLNDNIRFIDIQNDITNPNAGNYNDLSERTQNIIIQGNGHQLNLGQAAMWTGVSPNVASNGTGGSTFTITNTNLVQYDAWNSTGESGSIGKGGYPNAAISSYSQNNSDGGWIYNIDNVSLNGPQGITGPANQQPEHLLDAEGSYAIFSGNVTVNSTQEMARISKVDIVNGANVNFQLANGANVTSNTGDGSPMFNFSSLATAQSQGSAITGSDHMFRVGDGASVSGGFYHSGAAAPGLFNYGLVYGSYQGMEIGDNVTWTLDGYRHLLDQLNYNGSNPNNRQYIFGRNFTVNILNNQDNLSGVTAFDGRDFITTSDNTNANIYFYPGLTLSFKQFNTQDYAQSIKLGAGTTLEIDEPRLFYVGLFDSNNNGYYYAGHVDNIGGFNGQMFTLGNGAQFIIKGVKTSLWTNGTSSNSNPTPIYATDGGTLVVTNQNVTLTSRDGTQLPASSVNTNNIREVRADNTGGNGVVNVDYVDETGKVVKQIQVDVSDLKKYYPGEVVSLVNSNIVNDQMPTGYRWALGSEIPSTAASDHQSGGDSTTTADDGTADGQANNLIVPVNDMSFTYKVYVYGLPETVQYQYVDENTGKVLPGQLSGGTGSELTSGLMTANYGNTIDWTKQYYTTTNVPTGYHYDANNTNQTKSTVVSDNNGLVTIYVAGNTQNIQPVYENQHGNMLQSVPSLTIQGITGQTLSSLPQPEVDGFSIYQTQVNGQVVDPTKPYTFGPSDQITFLYETNADRVSDLSNLIYAEETKENGIINNDSTLNKTVKASQVSQVGDARQAALTKLSAGSGNALNDIFAQGIATIDAVYHTGLPIETQRADCLTDLQTVATKTKTTINADTTLTTAQMASESAAVDADLQAGQTAIKAATDIDGIYDSFNTYSTKIQGEYKTGEAISGQKSDANNAINGAGNQTHQDINNDPTIDTATKTAENNAVNKANSDALINIQNAQTAQQVADALANGLAAIKAAHVSGTPLTQQQSAEEQAVQQAANTATGIISGDQTLTKSDQDAQNQKVYNFASAAITAISNAQDAQSIETLANTAIQNINAVHQSGPAVSDQLAAAIAKLNAEALKVTNAINTDPTLTTAKQQQESAGVTAAQNTALNLLNSQTTAQGIQQQLSDGVLTIDNQHQSGDDLTQQKNDANNALAAQASATTTTINQDVTLTATQKQQQDQNVQSALTADQALVTNATNAQGVLDKKTSGLADIANQHQSGETISQQQSDAINVLDQQRTTVESAINTDPTLTTSTRLAQDALVEADFSNAKNAVNNATNADDINTARDQGKQKLASEHVSGEALANQQADKSNALSVLAGQVKQQIEADTGLTGAQQQSQSNNVDQDLQKAESALTATTDADGVNSANAEWIKQISGDYHQASQSLAEQQSTINSNLAALAVQVKTEIKADTGLTSSQQSDQSSQVDNDLTKAQAAVSATTNADGANSANTYWTQKINADYQVGVPLATQQTTASTNLATLHDQLVAAVKADTGLTSAAQTSDIANLDTHLSQAQTAVKTATNADGVNSAVAIWQQTLNADYKKGESLSDEQSDAKNQLTQLAGQVKQQIANDTGLTGVTQQQQGSNVTADLASALNAVLNAKDDDDVNAAVATWTTKLNGDYTAGIPLATQQATAIASLKATASQANAKITADTGLTGAAQQSQSGQVNTDESQAIAAINAATNADGVNSAETSWTQTINNIYKAGTPLSQQQGTANQNFSTLAGQIKGQIDGDVSLTTDQRQSEENSLQADLTKAQAAVSAATNADGVNTAVSTWTPVLNADYKTYSSLADQQSAADDQLAKIAGQVKAEITGDTGLTTADQSSQSTKVDNDLASAKQAVSAATNADGVNAAVSTWTQTLNGEYHEGVPLTSQQATTIANLKALAGQVKTEIANDAGLTTAEQQSQSNQVDADFGKAQTAVSATTNADQVNSASATWTQTLNNDYHAGPALATLQANANTNLSGVASQVQKTIQSDTGLTTAQQQSEISGLNADLAKSEKIVNATVNADGVANAVSVWTQTLNSDYKAGESLTSQQVTAIQQLQALESQVQGKITSDPTLPTSQKNADTSQLATDFANAQAAVKAATNADGVNSAVATWTNTLNGDYQTGVPLTNQQLTANNSLSALAGQVQVKIMADTGLTGAQQQAQVAQLNADLAKGQSAVNAATSADGINAAVTSWDQTLNSDYHAGEALSDQQATANSNLQQLATQVQDKISADTGLTTAQQQSEISQLNTDLTQAQNAVKATTNADGLNGILPNWTQTLTNDYKAGEALSNQQATANTNLQTLAGQIQAKITADNNLTNAQSQADTAKVQADLSKAQAAVTAAVNADGVNAAETSWTQTLNSDYQAGAPLATQQATANANLVTLAGQVNAKILADTGLTSAQQQSAIANVNADLGKAQEAVNQATSADGVNTAVTTWTQTLNADYKTGQTLSAEQQAAISQLSLLATQVKKQIAGDTGLLTADQQSQSKQVDTDLGKALAAIQAAKDADDVNDTAAAWNQALTNDYQAGVPLATQQATATSQLNTLAGQIKTKITSDAGLTTVTQQAQSAQLANDLTQAQNAVNTATNADGVKSALSTWTGTLTGDYTAGVPLATQQSTQNEQLATLAAQTKVQIEDDSGLTNAQKAQQSSQVDQALAQGQAAVSATKDADDMNSAAANWKQAISGEYHAGEALSSQQSTANSGLATTAGQVKNQILADSGLTGAQQQAEVTNVNADLARAQGVVNGTTNADGVNSAVATWKPILQADYQAGESLTNQQASAYAALVNLAGQIKNRIKADTGLTSAAQSSQSNKVDSDLSQAQTAINATTNADDLNNTVTTWTGTLNAEYKAGEALSDQQNSANNQLAVLANQVKVQIEADTGLTNAEQQSQSKQVDTDLASAQTAVSSATNADGVNSAVTTWTGTLNADHKVGQALSTQQATTNSNLATLADQIKTKITADTGLTGDAQQAEVATVNADLGKAQAAVSGATNADGVNSANNYWTQTLNGDYQAGQALSDQQTTATSNLGTLAGQVIAKIKADTGLTSAQQTAQVAQVNTDLTSAQGAVKSATKADGVNSAVATWTKTLNADYQAGETLTGEQRDAKTKLSLLADQVKTAILADTSLTGATQQTQSSQVDTDLTQALQEVGSAQNADDVNNAVTTWTQTLNGEHKAGQALSTQASTAVNNLTTLAGQVKAAILADTGLTAADQQAQTKQVAADLTKATAAVNAATNADGVNNAVSTWTPTLNGDYQAGQALADQQKNANSNLATLAGQVQNKIQADTGLTSADQQSQSNQVTNDLSKAQAAVSGATNADGVNGAVATWTQTLNNDYTAGQALSTQQSTANNNLATLAGQVKTKIQADTGLTGAAQQAQSKQVDQDLEKAQDAVTAAKNADGVNSAVSTWTQTLNADYQAGEPLTTQQATAVGNLGTLASQLKTKILADTGLTSAAQQAQSNQIDQDLAKAQSVVNTAASADGVNSAVSTWTQTLNADYKAGEALTAQQSTANSNLSTLADQVKAKIQADTGLTGATQQAQSAQVTQDLAKAQAAVSAAVNADGVNSAASTWTQTLNGDYQAGQALATQQATANNNLSTLADQVKGKIQADTGLTGATEQSQLAQVGNDLAKAQAAVSAATDADGVNSAVTTWTQTLNHDYQAGQALSAQQLTANTNLATLADQVKAKISADTGLTGAAQQTQSNQVETDLAKAQAAVTAATNADGVNSAVSTWTQTLNTDYQAGQALSAQQSAANTNLATLAGQVKAKILADTGLTSAAQQAQSNQVDADLAKAQTAVNGATTADGVNSAVSTWTQTLNHDYQAGQALSDQQSAANTNLATLAGQVKAKIQADTGLTSAAQQSQSNQVDQDLAKAQAAVTDATNADGVNSAVSTWTQTVTGDYKAGQALSAQQSAANTNLATLAGQVKAKIQADTGLTAVAQQSQSKQVDRDLAQAQTAVKNADNADGVNSAVATWTQTLNGDYQAGQALADQQKAANQQLSTLAGQITNQIDGDTGLTGANRQSESANVNADLAKAQTAVSGATNADGVNSAVSTWTQTLKADYKAGETLTAEQKDANSQLSILAVQIKNQILSDSGLTSSQQQSQSNQVDTDLGNALTAVRASTDDDDVNSVVTSWTKTLNGDYKAGEALTAQQATASGNLATLADQVKTKIQADTGLTNAQQVAQSGQVDTDLTQAKAAVTAATNADGLNSVVSTWTQTINGDYKAGEALSAQETTASDNLATLAGQVKAKIQADTGLTAVAQQAQVNQVGTDLTQAQAAVTAAKNADGLNSVVASWTQTLTDDYKAGEALLTQQSAANTSLATLAGQIKGKIQADTGLTTADQQSQSSQLDQDLAKAQAAVNAATNADGVNSTTATWTQTLNGDYKAGQALSAQQSAANTNLATLAGQIKGKVMADTGLTSAQQTNQSGQVASDLTKAQAAVDAATNADGVNGTVATWTQTLNNDYQAGQALSTQQSNASDSLATLAGQVKAKVEDDTGLTAAAQQSQSSQVEADLAKAQAAVDAASNADVVNSAVSTWMQTLNGDYKAGQALAAQQLTASGSLTTLAGQVKAKVAADTGLTSAAQQAQSSQVDGDLTKAQAAIDTATNADGVNTAVATWMKTLNGDYQAGESLADQQSAATGSLATLAGQVKAKIEADTGLTGAAQQAQSAQVDQDLTKAQTAVNAATNADGVNGTVSSWTKTLNGDYQAGEDLADQQSAANTNLATLAGQVKAKITADTGLTGVAQQAQTAQVDNDLAKAQAAVNAATNADGVNSAVSTWTKTLNADYQAGEALSSQQSTANTNLATLTNQVKAKITADTGLTGATQQAQSKQVAIDLAKAQAAVNAAGNADNVNSVVSTWTKTLNADYQAGEALSSQQATATNNLATLAGQVKAKIEADTGLTGTQQQAESGQVDQDLAKAQSAVNAATNADGVNAVVATWTQTINGDYRVGEALSDEQKDASSKLSTLAVQIKNEILADTGLTSATQKSQSNQVDTDLGKALTAVSAAKDDDGVNSVVASWTQTLSGDYKAGEALSAQQSTAANNLATLAIQVKAKVEADTGLTVAAQQAQEDQVARDLSQAQNGINGATNADGVNSIAAIWTQTLNGDYKAGEALSSQQATATNNLATLAGQVKGKIEADTGLTGAAQQAQSNQVATDLGKAQAAVNAASNADGVNSAVTSWTQTLNADYKAGEALSAQQVTANSGLVTLAGQMKAKIAGDAGLTGVAQQNQTNQVDQDLTKAQAAVNAATNADGVNSDVTTWTQTLNADYQAGEALSTQQATAGNTLATLAGQVKAKITADTGLTGTQQQTESNQVDADLAKAQSAINAATNADGVNAAVSTWTQTLNGDYRAGEALSDEQKDAGTKLSTLALQTKNEILSDTGLTSAQQQAQSNQIDSDLSKALTAVGTAKDDDDVNSALATWTQTLNGDYKLGEALSTQQSTASASLTTLAGQVKAKITADTGLTGVAQQTQSAQVENDLTKAQAAVKSATNADGVNSAESAWTQTLNADYQAGEALSAQQSAATASLATLADQVKAKITADTGLTGVAQQAQVNQVENDLTKAQAAVNATTNADGVNTVVSTWTQTLNADYHVGQALSTQQTAAGNTLATLAGQVKAKITADTGLTSAAQSTQSNQLAIDLAKAQAAVNAATNADGVNSTVSAWTQTLNGDYQAGEALSAQQSTAANNLATLAGQVKAKIQADNGLTGTQQQTESGQVDQDLAKAQGAVNAASNADGVNAVVTTWTQTLNGDYRTGEALSDEQKDAGTKLSTLVVQIKNKILSDTGLTVAAQKA</sequence>
<comment type="caution">
    <text evidence="5">The sequence shown here is derived from an EMBL/GenBank/DDBJ whole genome shotgun (WGS) entry which is preliminary data.</text>
</comment>
<dbReference type="NCBIfam" id="TIGR03715">
    <property type="entry name" value="KxYKxGKxW"/>
    <property type="match status" value="1"/>
</dbReference>
<evidence type="ECO:0000313" key="6">
    <source>
        <dbReference type="Proteomes" id="UP001314262"/>
    </source>
</evidence>
<dbReference type="EMBL" id="CAUZLT010000004">
    <property type="protein sequence ID" value="CAK1247465.1"/>
    <property type="molecule type" value="Genomic_DNA"/>
</dbReference>
<dbReference type="Pfam" id="PF19258">
    <property type="entry name" value="KxYKxGKxW_sig"/>
    <property type="match status" value="1"/>
</dbReference>
<organism evidence="5 6">
    <name type="scientific">Fructobacillus tropaeoli</name>
    <dbReference type="NCBI Taxonomy" id="709323"/>
    <lineage>
        <taxon>Bacteria</taxon>
        <taxon>Bacillati</taxon>
        <taxon>Bacillota</taxon>
        <taxon>Bacilli</taxon>
        <taxon>Lactobacillales</taxon>
        <taxon>Lactobacillaceae</taxon>
        <taxon>Fructobacillus</taxon>
    </lineage>
</organism>
<evidence type="ECO:0000259" key="4">
    <source>
        <dbReference type="Pfam" id="PF07564"/>
    </source>
</evidence>
<evidence type="ECO:0000256" key="2">
    <source>
        <dbReference type="SAM" id="Coils"/>
    </source>
</evidence>
<feature type="compositionally biased region" description="Low complexity" evidence="3">
    <location>
        <begin position="863"/>
        <end position="876"/>
    </location>
</feature>